<gene>
    <name evidence="2" type="ORF">C8R41DRAFT_774643</name>
</gene>
<protein>
    <submittedName>
        <fullName evidence="2">Uncharacterized protein</fullName>
    </submittedName>
</protein>
<feature type="region of interest" description="Disordered" evidence="1">
    <location>
        <begin position="114"/>
        <end position="141"/>
    </location>
</feature>
<feature type="region of interest" description="Disordered" evidence="1">
    <location>
        <begin position="22"/>
        <end position="59"/>
    </location>
</feature>
<reference evidence="2" key="1">
    <citation type="submission" date="2022-08" db="EMBL/GenBank/DDBJ databases">
        <title>A Global Phylogenomic Analysis of the Shiitake Genus Lentinula.</title>
        <authorList>
            <consortium name="DOE Joint Genome Institute"/>
            <person name="Sierra-Patev S."/>
            <person name="Min B."/>
            <person name="Naranjo-Ortiz M."/>
            <person name="Looney B."/>
            <person name="Konkel Z."/>
            <person name="Slot J.C."/>
            <person name="Sakamoto Y."/>
            <person name="Steenwyk J.L."/>
            <person name="Rokas A."/>
            <person name="Carro J."/>
            <person name="Camarero S."/>
            <person name="Ferreira P."/>
            <person name="Molpeceres G."/>
            <person name="Ruiz-Duenas F.J."/>
            <person name="Serrano A."/>
            <person name="Henrissat B."/>
            <person name="Drula E."/>
            <person name="Hughes K.W."/>
            <person name="Mata J.L."/>
            <person name="Ishikawa N.K."/>
            <person name="Vargas-Isla R."/>
            <person name="Ushijima S."/>
            <person name="Smith C.A."/>
            <person name="Ahrendt S."/>
            <person name="Andreopoulos W."/>
            <person name="He G."/>
            <person name="Labutti K."/>
            <person name="Lipzen A."/>
            <person name="Ng V."/>
            <person name="Riley R."/>
            <person name="Sandor L."/>
            <person name="Barry K."/>
            <person name="Martinez A.T."/>
            <person name="Xiao Y."/>
            <person name="Gibbons J.G."/>
            <person name="Terashima K."/>
            <person name="Grigoriev I.V."/>
            <person name="Hibbett D.S."/>
        </authorList>
    </citation>
    <scope>NUCLEOTIDE SEQUENCE</scope>
    <source>
        <strain evidence="2">RHP3577 ss4</strain>
    </source>
</reference>
<comment type="caution">
    <text evidence="2">The sequence shown here is derived from an EMBL/GenBank/DDBJ whole genome shotgun (WGS) entry which is preliminary data.</text>
</comment>
<keyword evidence="3" id="KW-1185">Reference proteome</keyword>
<feature type="compositionally biased region" description="Polar residues" evidence="1">
    <location>
        <begin position="24"/>
        <end position="47"/>
    </location>
</feature>
<evidence type="ECO:0000313" key="3">
    <source>
        <dbReference type="Proteomes" id="UP001150217"/>
    </source>
</evidence>
<dbReference type="Proteomes" id="UP001150217">
    <property type="component" value="Unassembled WGS sequence"/>
</dbReference>
<organism evidence="2 3">
    <name type="scientific">Lentinula lateritia</name>
    <dbReference type="NCBI Taxonomy" id="40482"/>
    <lineage>
        <taxon>Eukaryota</taxon>
        <taxon>Fungi</taxon>
        <taxon>Dikarya</taxon>
        <taxon>Basidiomycota</taxon>
        <taxon>Agaricomycotina</taxon>
        <taxon>Agaricomycetes</taxon>
        <taxon>Agaricomycetidae</taxon>
        <taxon>Agaricales</taxon>
        <taxon>Marasmiineae</taxon>
        <taxon>Omphalotaceae</taxon>
        <taxon>Lentinula</taxon>
    </lineage>
</organism>
<evidence type="ECO:0000313" key="2">
    <source>
        <dbReference type="EMBL" id="KAJ4475128.1"/>
    </source>
</evidence>
<proteinExistence type="predicted"/>
<name>A0ABQ8V8E2_9AGAR</name>
<feature type="compositionally biased region" description="Basic residues" evidence="1">
    <location>
        <begin position="120"/>
        <end position="129"/>
    </location>
</feature>
<feature type="compositionally biased region" description="Polar residues" evidence="1">
    <location>
        <begin position="90"/>
        <end position="99"/>
    </location>
</feature>
<dbReference type="EMBL" id="JANVFT010000075">
    <property type="protein sequence ID" value="KAJ4475128.1"/>
    <property type="molecule type" value="Genomic_DNA"/>
</dbReference>
<feature type="region of interest" description="Disordered" evidence="1">
    <location>
        <begin position="73"/>
        <end position="99"/>
    </location>
</feature>
<feature type="compositionally biased region" description="Low complexity" evidence="1">
    <location>
        <begin position="76"/>
        <end position="86"/>
    </location>
</feature>
<accession>A0ABQ8V8E2</accession>
<sequence>MSISQPIQSSLTSFAAAQAPQFPSLLQSQPNHSPSFSPAQPQPNAIPNHTAFPPPPAQCRPYSSLQMLASLGGGYSPSSSSTAASGHPRVTTSAGFPSMTTISRSNQMRLEHASASLPHNPRKKTRGKAIKPPSIGQPLQPTVRNCISQAEGGVEVVNVDFLVYPPMPPTSTQNHFRLPRHVYVYSRNTESLKLILTKLGLFFEFNHLPIITPIRDIISYAVAKIRERYTSEALPDISIPLAGHERFPLQLLGFTNRGRANGVHAAPRLTTVSFPATMTLQDVLLNTRDFAIDRWSVTHQNRFQLNSIIRTYPFEAKFSLSDVYLGQDMNIRTHRCLSKRIYKMFAHDSDANLQSSALDDAELEDSCDEMDSDGGDSDEVYIDTFC</sequence>
<evidence type="ECO:0000256" key="1">
    <source>
        <dbReference type="SAM" id="MobiDB-lite"/>
    </source>
</evidence>